<dbReference type="Proteomes" id="UP000324222">
    <property type="component" value="Unassembled WGS sequence"/>
</dbReference>
<protein>
    <submittedName>
        <fullName evidence="2">Uncharacterized protein</fullName>
    </submittedName>
</protein>
<gene>
    <name evidence="2" type="ORF">E2C01_052218</name>
</gene>
<reference evidence="2 3" key="1">
    <citation type="submission" date="2019-05" db="EMBL/GenBank/DDBJ databases">
        <title>Another draft genome of Portunus trituberculatus and its Hox gene families provides insights of decapod evolution.</title>
        <authorList>
            <person name="Jeong J.-H."/>
            <person name="Song I."/>
            <person name="Kim S."/>
            <person name="Choi T."/>
            <person name="Kim D."/>
            <person name="Ryu S."/>
            <person name="Kim W."/>
        </authorList>
    </citation>
    <scope>NUCLEOTIDE SEQUENCE [LARGE SCALE GENOMIC DNA]</scope>
    <source>
        <tissue evidence="2">Muscle</tissue>
    </source>
</reference>
<evidence type="ECO:0000313" key="3">
    <source>
        <dbReference type="Proteomes" id="UP000324222"/>
    </source>
</evidence>
<feature type="region of interest" description="Disordered" evidence="1">
    <location>
        <begin position="1"/>
        <end position="25"/>
    </location>
</feature>
<name>A0A5B7GGY9_PORTR</name>
<proteinExistence type="predicted"/>
<keyword evidence="3" id="KW-1185">Reference proteome</keyword>
<dbReference type="AlphaFoldDB" id="A0A5B7GGY9"/>
<comment type="caution">
    <text evidence="2">The sequence shown here is derived from an EMBL/GenBank/DDBJ whole genome shotgun (WGS) entry which is preliminary data.</text>
</comment>
<accession>A0A5B7GGY9</accession>
<dbReference type="EMBL" id="VSRR010015477">
    <property type="protein sequence ID" value="MPC58222.1"/>
    <property type="molecule type" value="Genomic_DNA"/>
</dbReference>
<evidence type="ECO:0000313" key="2">
    <source>
        <dbReference type="EMBL" id="MPC58222.1"/>
    </source>
</evidence>
<sequence length="113" mass="11710">MEVTPRSSGFPGEAGSGQLGTLSVPSVVPEGTLDGSVGPTLVASSSFTAVSSRTLLVDGSGSSSHGSSLCDGYSRTVSFPTCSFMVEVLIWEILFSQGCGLHRSRDFTSTAWR</sequence>
<organism evidence="2 3">
    <name type="scientific">Portunus trituberculatus</name>
    <name type="common">Swimming crab</name>
    <name type="synonym">Neptunus trituberculatus</name>
    <dbReference type="NCBI Taxonomy" id="210409"/>
    <lineage>
        <taxon>Eukaryota</taxon>
        <taxon>Metazoa</taxon>
        <taxon>Ecdysozoa</taxon>
        <taxon>Arthropoda</taxon>
        <taxon>Crustacea</taxon>
        <taxon>Multicrustacea</taxon>
        <taxon>Malacostraca</taxon>
        <taxon>Eumalacostraca</taxon>
        <taxon>Eucarida</taxon>
        <taxon>Decapoda</taxon>
        <taxon>Pleocyemata</taxon>
        <taxon>Brachyura</taxon>
        <taxon>Eubrachyura</taxon>
        <taxon>Portunoidea</taxon>
        <taxon>Portunidae</taxon>
        <taxon>Portuninae</taxon>
        <taxon>Portunus</taxon>
    </lineage>
</organism>
<evidence type="ECO:0000256" key="1">
    <source>
        <dbReference type="SAM" id="MobiDB-lite"/>
    </source>
</evidence>